<organism evidence="2 3">
    <name type="scientific">Orbilia oligospora</name>
    <name type="common">Nematode-trapping fungus</name>
    <name type="synonym">Arthrobotrys oligospora</name>
    <dbReference type="NCBI Taxonomy" id="2813651"/>
    <lineage>
        <taxon>Eukaryota</taxon>
        <taxon>Fungi</taxon>
        <taxon>Dikarya</taxon>
        <taxon>Ascomycota</taxon>
        <taxon>Pezizomycotina</taxon>
        <taxon>Orbiliomycetes</taxon>
        <taxon>Orbiliales</taxon>
        <taxon>Orbiliaceae</taxon>
        <taxon>Orbilia</taxon>
    </lineage>
</organism>
<dbReference type="PROSITE" id="PS00108">
    <property type="entry name" value="PROTEIN_KINASE_ST"/>
    <property type="match status" value="1"/>
</dbReference>
<dbReference type="GO" id="GO:0005524">
    <property type="term" value="F:ATP binding"/>
    <property type="evidence" value="ECO:0007669"/>
    <property type="project" value="InterPro"/>
</dbReference>
<dbReference type="InterPro" id="IPR000719">
    <property type="entry name" value="Prot_kinase_dom"/>
</dbReference>
<dbReference type="SUPFAM" id="SSF56112">
    <property type="entry name" value="Protein kinase-like (PK-like)"/>
    <property type="match status" value="1"/>
</dbReference>
<dbReference type="AlphaFoldDB" id="A0A7C8K370"/>
<sequence length="453" mass="52226">MKLRDFFTSIEAPPLTKDQYKSTTEITILANPRNLQIDLEEWRDIKTSIKALLNPYLDKECPNLFPFRLKPRTIHSKQDIFPFSLIAFESPTECILEDVFSISGQFSSGKHVIGIGSPDRVFRLSKEPNSQPNNPTPHIGRFFLEFKTSWDLPLPPNLKDLFNEHKSNPKSKYTKAIQQIYAYLCFNNLQFGVLSNYDATFFFRRLSNHKMEISPIFKFSDTGLESPVAALTYLCHYTTTQQWFLRSPLADLNPSLKENQYLLDFDADMEFVNDDHPTIDWRDMILRREVRISVQVASVMTGCVLDKTNGTIKLQNIVLKIYDLSDPQTACRSYRELNAYKKCRMLQGKFIPTVYAVGTVWGLLRVFVMENCGTAVEGEKFSRDDWKKANDTLEKLHGCGITHGDLKTDNFVVSEQGHMRLIDLGLAVKRSVEDGHFEGEKREFEWLREDGGR</sequence>
<dbReference type="PANTHER" id="PTHR37171:SF1">
    <property type="entry name" value="SERINE_THREONINE-PROTEIN KINASE YRZF-RELATED"/>
    <property type="match status" value="1"/>
</dbReference>
<evidence type="ECO:0000259" key="1">
    <source>
        <dbReference type="PROSITE" id="PS50011"/>
    </source>
</evidence>
<reference evidence="2 3" key="1">
    <citation type="submission" date="2019-06" db="EMBL/GenBank/DDBJ databases">
        <authorList>
            <person name="Palmer J.M."/>
        </authorList>
    </citation>
    <scope>NUCLEOTIDE SEQUENCE [LARGE SCALE GENOMIC DNA]</scope>
    <source>
        <strain evidence="2 3">TWF788</strain>
    </source>
</reference>
<dbReference type="InterPro" id="IPR052396">
    <property type="entry name" value="Meiotic_Drive_Suppr_Kinase"/>
</dbReference>
<dbReference type="Gene3D" id="1.10.510.10">
    <property type="entry name" value="Transferase(Phosphotransferase) domain 1"/>
    <property type="match status" value="1"/>
</dbReference>
<protein>
    <recommendedName>
        <fullName evidence="1">Protein kinase domain-containing protein</fullName>
    </recommendedName>
</protein>
<name>A0A7C8K370_ORBOL</name>
<comment type="caution">
    <text evidence="2">The sequence shown here is derived from an EMBL/GenBank/DDBJ whole genome shotgun (WGS) entry which is preliminary data.</text>
</comment>
<feature type="domain" description="Protein kinase" evidence="1">
    <location>
        <begin position="290"/>
        <end position="453"/>
    </location>
</feature>
<gene>
    <name evidence="2" type="ORF">TWF788_002046</name>
</gene>
<dbReference type="PANTHER" id="PTHR37171">
    <property type="entry name" value="SERINE/THREONINE-PROTEIN KINASE YRZF-RELATED"/>
    <property type="match status" value="1"/>
</dbReference>
<proteinExistence type="predicted"/>
<dbReference type="EMBL" id="JAABOE010000133">
    <property type="protein sequence ID" value="KAF3162314.1"/>
    <property type="molecule type" value="Genomic_DNA"/>
</dbReference>
<dbReference type="GO" id="GO:0004672">
    <property type="term" value="F:protein kinase activity"/>
    <property type="evidence" value="ECO:0007669"/>
    <property type="project" value="InterPro"/>
</dbReference>
<dbReference type="Proteomes" id="UP000479691">
    <property type="component" value="Unassembled WGS sequence"/>
</dbReference>
<dbReference type="InterPro" id="IPR011009">
    <property type="entry name" value="Kinase-like_dom_sf"/>
</dbReference>
<dbReference type="InterPro" id="IPR008271">
    <property type="entry name" value="Ser/Thr_kinase_AS"/>
</dbReference>
<evidence type="ECO:0000313" key="3">
    <source>
        <dbReference type="Proteomes" id="UP000479691"/>
    </source>
</evidence>
<dbReference type="PROSITE" id="PS50011">
    <property type="entry name" value="PROTEIN_KINASE_DOM"/>
    <property type="match status" value="1"/>
</dbReference>
<evidence type="ECO:0000313" key="2">
    <source>
        <dbReference type="EMBL" id="KAF3162314.1"/>
    </source>
</evidence>
<accession>A0A7C8K370</accession>